<comment type="caution">
    <text evidence="2">The sequence shown here is derived from an EMBL/GenBank/DDBJ whole genome shotgun (WGS) entry which is preliminary data.</text>
</comment>
<feature type="transmembrane region" description="Helical" evidence="1">
    <location>
        <begin position="20"/>
        <end position="41"/>
    </location>
</feature>
<dbReference type="OrthoDB" id="9342495at2"/>
<feature type="transmembrane region" description="Helical" evidence="1">
    <location>
        <begin position="418"/>
        <end position="440"/>
    </location>
</feature>
<dbReference type="RefSeq" id="WP_133483969.1">
    <property type="nucleotide sequence ID" value="NZ_SNWH01000019.1"/>
</dbReference>
<feature type="transmembrane region" description="Helical" evidence="1">
    <location>
        <begin position="94"/>
        <end position="123"/>
    </location>
</feature>
<feature type="transmembrane region" description="Helical" evidence="1">
    <location>
        <begin position="181"/>
        <end position="200"/>
    </location>
</feature>
<protein>
    <submittedName>
        <fullName evidence="2">Short-chain fatty acids transporter</fullName>
    </submittedName>
</protein>
<feature type="transmembrane region" description="Helical" evidence="1">
    <location>
        <begin position="246"/>
        <end position="263"/>
    </location>
</feature>
<dbReference type="InterPro" id="IPR006160">
    <property type="entry name" value="SCFA_transpt_AtoE"/>
</dbReference>
<dbReference type="Proteomes" id="UP000295150">
    <property type="component" value="Unassembled WGS sequence"/>
</dbReference>
<dbReference type="GO" id="GO:0005886">
    <property type="term" value="C:plasma membrane"/>
    <property type="evidence" value="ECO:0007669"/>
    <property type="project" value="TreeGrafter"/>
</dbReference>
<keyword evidence="1" id="KW-1133">Transmembrane helix</keyword>
<feature type="transmembrane region" description="Helical" evidence="1">
    <location>
        <begin position="310"/>
        <end position="330"/>
    </location>
</feature>
<dbReference type="EMBL" id="SNWH01000019">
    <property type="protein sequence ID" value="TDO02862.1"/>
    <property type="molecule type" value="Genomic_DNA"/>
</dbReference>
<feature type="transmembrane region" description="Helical" evidence="1">
    <location>
        <begin position="269"/>
        <end position="289"/>
    </location>
</feature>
<reference evidence="2 3" key="1">
    <citation type="submission" date="2019-03" db="EMBL/GenBank/DDBJ databases">
        <title>Freshwater and sediment microbial communities from various areas in North America, analyzing microbe dynamics in response to fracking.</title>
        <authorList>
            <person name="Lamendella R."/>
        </authorList>
    </citation>
    <scope>NUCLEOTIDE SEQUENCE [LARGE SCALE GENOMIC DNA]</scope>
    <source>
        <strain evidence="2 3">1_TX</strain>
    </source>
</reference>
<feature type="transmembrane region" description="Helical" evidence="1">
    <location>
        <begin position="53"/>
        <end position="74"/>
    </location>
</feature>
<feature type="transmembrane region" description="Helical" evidence="1">
    <location>
        <begin position="342"/>
        <end position="366"/>
    </location>
</feature>
<evidence type="ECO:0000313" key="2">
    <source>
        <dbReference type="EMBL" id="TDO02862.1"/>
    </source>
</evidence>
<evidence type="ECO:0000256" key="1">
    <source>
        <dbReference type="SAM" id="Phobius"/>
    </source>
</evidence>
<sequence>MAVIVSFFTRLVHKYMPDAFVVAIALTILTVALAVIGEGVTVHEATKYWGDGFWALLSFTMQMTVILVTGYILAKTPLVDRALEKVTGVVKTPRQAVVVATVVGILGCWFNWGFGLIVGSVVARKLAINVKGLHYPLAIAAAYSGLSVYGIGLSGTVPLVISTDGHFMESAMGIVPLGETIFSPVMLATSVLILLTLPFFNALMHPKDKESVHEIDRSKISDKIDFKENDFQAPATFSQKMNNSKVLGVSIGLLGLYYIYIYIADGGALNLNILNFGFLFLGIILFASPAKFLQALNDAVKTVAGVIIQYPFYAGIMGILVGSGLMVSFSDFFTGYATAETLPFWSFVSGGVINILAPSGGGQWAVQGPVMIEAARELGASFAATATAVQIGDQWTNMVQPFWLLPALAISGLKLKEIMGYLVLVLVYLGVIFGGAVLVWGGA</sequence>
<proteinExistence type="predicted"/>
<keyword evidence="3" id="KW-1185">Reference proteome</keyword>
<dbReference type="PANTHER" id="PTHR41983">
    <property type="entry name" value="SHORT-CHAIN FATTY ACID TRANSPORTER-RELATED"/>
    <property type="match status" value="1"/>
</dbReference>
<feature type="transmembrane region" description="Helical" evidence="1">
    <location>
        <begin position="135"/>
        <end position="161"/>
    </location>
</feature>
<dbReference type="PANTHER" id="PTHR41983:SF2">
    <property type="entry name" value="SHORT-CHAIN FATTY ACID TRANSPORTER-RELATED"/>
    <property type="match status" value="1"/>
</dbReference>
<dbReference type="AlphaFoldDB" id="A0A4R6H429"/>
<name>A0A4R6H429_9GAMM</name>
<keyword evidence="1" id="KW-0472">Membrane</keyword>
<dbReference type="Pfam" id="PF02667">
    <property type="entry name" value="SCFA_trans"/>
    <property type="match status" value="1"/>
</dbReference>
<accession>A0A4R6H429</accession>
<keyword evidence="1" id="KW-0812">Transmembrane</keyword>
<evidence type="ECO:0000313" key="3">
    <source>
        <dbReference type="Proteomes" id="UP000295150"/>
    </source>
</evidence>
<gene>
    <name evidence="2" type="ORF">DFO68_11929</name>
</gene>
<organism evidence="2 3">
    <name type="scientific">Halomonas ventosae</name>
    <dbReference type="NCBI Taxonomy" id="229007"/>
    <lineage>
        <taxon>Bacteria</taxon>
        <taxon>Pseudomonadati</taxon>
        <taxon>Pseudomonadota</taxon>
        <taxon>Gammaproteobacteria</taxon>
        <taxon>Oceanospirillales</taxon>
        <taxon>Halomonadaceae</taxon>
        <taxon>Halomonas</taxon>
    </lineage>
</organism>